<organism evidence="2 3">
    <name type="scientific">Candidatus Magasanikbacteria bacterium GW2011_GWA2_42_32</name>
    <dbReference type="NCBI Taxonomy" id="1619039"/>
    <lineage>
        <taxon>Bacteria</taxon>
        <taxon>Candidatus Magasanikiibacteriota</taxon>
    </lineage>
</organism>
<feature type="region of interest" description="Disordered" evidence="1">
    <location>
        <begin position="1"/>
        <end position="23"/>
    </location>
</feature>
<comment type="caution">
    <text evidence="2">The sequence shown here is derived from an EMBL/GenBank/DDBJ whole genome shotgun (WGS) entry which is preliminary data.</text>
</comment>
<dbReference type="EMBL" id="LCDO01000001">
    <property type="protein sequence ID" value="KKS57432.1"/>
    <property type="molecule type" value="Genomic_DNA"/>
</dbReference>
<sequence length="134" mass="14747">MVLGRRSVSGRLRQDGLTKGARRDSDPRVCVITNKRLGNQEPRVHITLGGTAEHLFAGKDTFVSTIRSLGIRVDDLPGFRWVKDGGALAGVFNVAKFIVAATQEEVVKVAGVIRPLQRHFFGATERKILREKAL</sequence>
<name>A0A0G1A8R3_9BACT</name>
<feature type="compositionally biased region" description="Basic and acidic residues" evidence="1">
    <location>
        <begin position="12"/>
        <end position="23"/>
    </location>
</feature>
<gene>
    <name evidence="2" type="ORF">UV20_C0001G0072</name>
</gene>
<evidence type="ECO:0000256" key="1">
    <source>
        <dbReference type="SAM" id="MobiDB-lite"/>
    </source>
</evidence>
<evidence type="ECO:0000313" key="2">
    <source>
        <dbReference type="EMBL" id="KKS57432.1"/>
    </source>
</evidence>
<protein>
    <submittedName>
        <fullName evidence="2">Uncharacterized protein</fullName>
    </submittedName>
</protein>
<evidence type="ECO:0000313" key="3">
    <source>
        <dbReference type="Proteomes" id="UP000034837"/>
    </source>
</evidence>
<reference evidence="2 3" key="1">
    <citation type="journal article" date="2015" name="Nature">
        <title>rRNA introns, odd ribosomes, and small enigmatic genomes across a large radiation of phyla.</title>
        <authorList>
            <person name="Brown C.T."/>
            <person name="Hug L.A."/>
            <person name="Thomas B.C."/>
            <person name="Sharon I."/>
            <person name="Castelle C.J."/>
            <person name="Singh A."/>
            <person name="Wilkins M.J."/>
            <person name="Williams K.H."/>
            <person name="Banfield J.F."/>
        </authorList>
    </citation>
    <scope>NUCLEOTIDE SEQUENCE [LARGE SCALE GENOMIC DNA]</scope>
</reference>
<accession>A0A0G1A8R3</accession>
<dbReference type="AlphaFoldDB" id="A0A0G1A8R3"/>
<proteinExistence type="predicted"/>
<dbReference type="Proteomes" id="UP000034837">
    <property type="component" value="Unassembled WGS sequence"/>
</dbReference>